<proteinExistence type="predicted"/>
<evidence type="ECO:0000313" key="2">
    <source>
        <dbReference type="Proteomes" id="UP001172386"/>
    </source>
</evidence>
<dbReference type="EMBL" id="JAPDRQ010000050">
    <property type="protein sequence ID" value="KAJ9658497.1"/>
    <property type="molecule type" value="Genomic_DNA"/>
</dbReference>
<organism evidence="1 2">
    <name type="scientific">Neophaeococcomyces mojaviensis</name>
    <dbReference type="NCBI Taxonomy" id="3383035"/>
    <lineage>
        <taxon>Eukaryota</taxon>
        <taxon>Fungi</taxon>
        <taxon>Dikarya</taxon>
        <taxon>Ascomycota</taxon>
        <taxon>Pezizomycotina</taxon>
        <taxon>Eurotiomycetes</taxon>
        <taxon>Chaetothyriomycetidae</taxon>
        <taxon>Chaetothyriales</taxon>
        <taxon>Chaetothyriales incertae sedis</taxon>
        <taxon>Neophaeococcomyces</taxon>
    </lineage>
</organism>
<evidence type="ECO:0000313" key="1">
    <source>
        <dbReference type="EMBL" id="KAJ9658497.1"/>
    </source>
</evidence>
<accession>A0ACC3AAU0</accession>
<gene>
    <name evidence="1" type="ORF">H2198_003649</name>
</gene>
<dbReference type="Proteomes" id="UP001172386">
    <property type="component" value="Unassembled WGS sequence"/>
</dbReference>
<name>A0ACC3AAU0_9EURO</name>
<keyword evidence="2" id="KW-1185">Reference proteome</keyword>
<sequence length="369" mass="41407">MLALRSISRRPPRYKFSGLRLAARSQHDRYGPHKEYFQHPSQFPINGIPTTTQPAQPVISQHSTNVPPLKTPEPSRIRRAIQASFLTTVFLILGYSVGAAVVTWEYLQPPYEAGSEEYQELLEDIEDLIETCPLVEELREQGWIEESVRPVSGQSQHLVHNALSGTQGITVMKNFRPPTGLYSMFVFFAGFGVEGWPDVVHGGTLATMFDEALEQNFKQFDSLKREVQGETGIQFIQRVRPGEVYGLLVIPKMFRPDTDGTSHFINMTTNSFLVSGDNVPDFEVSSAPEVGGVQTRLDYRGGVLHAASSTTSHLRLSNIVKHEEETDSAFMKRERQEIEQFSEDLFERISSNYANATHTPPDTSGSDDK</sequence>
<protein>
    <submittedName>
        <fullName evidence="1">Uncharacterized protein</fullName>
    </submittedName>
</protein>
<reference evidence="1" key="1">
    <citation type="submission" date="2022-10" db="EMBL/GenBank/DDBJ databases">
        <title>Culturing micro-colonial fungi from biological soil crusts in the Mojave desert and describing Neophaeococcomyces mojavensis, and introducing the new genera and species Taxawa tesnikishii.</title>
        <authorList>
            <person name="Kurbessoian T."/>
            <person name="Stajich J.E."/>
        </authorList>
    </citation>
    <scope>NUCLEOTIDE SEQUENCE</scope>
    <source>
        <strain evidence="1">JES_112</strain>
    </source>
</reference>
<comment type="caution">
    <text evidence="1">The sequence shown here is derived from an EMBL/GenBank/DDBJ whole genome shotgun (WGS) entry which is preliminary data.</text>
</comment>